<dbReference type="RefSeq" id="WP_227017558.1">
    <property type="nucleotide sequence ID" value="NZ_JAGSND010000003.1"/>
</dbReference>
<dbReference type="CDD" id="cd01166">
    <property type="entry name" value="KdgK"/>
    <property type="match status" value="1"/>
</dbReference>
<evidence type="ECO:0000256" key="2">
    <source>
        <dbReference type="ARBA" id="ARBA00022679"/>
    </source>
</evidence>
<keyword evidence="7" id="KW-1185">Reference proteome</keyword>
<evidence type="ECO:0000259" key="5">
    <source>
        <dbReference type="Pfam" id="PF00294"/>
    </source>
</evidence>
<dbReference type="InterPro" id="IPR029056">
    <property type="entry name" value="Ribokinase-like"/>
</dbReference>
<dbReference type="PANTHER" id="PTHR43085:SF15">
    <property type="entry name" value="2-DEHYDRO-3-DEOXYGLUCONOKINASE"/>
    <property type="match status" value="1"/>
</dbReference>
<dbReference type="PANTHER" id="PTHR43085">
    <property type="entry name" value="HEXOKINASE FAMILY MEMBER"/>
    <property type="match status" value="1"/>
</dbReference>
<dbReference type="GO" id="GO:0008865">
    <property type="term" value="F:fructokinase activity"/>
    <property type="evidence" value="ECO:0007669"/>
    <property type="project" value="UniProtKB-ARBA"/>
</dbReference>
<dbReference type="GO" id="GO:0005829">
    <property type="term" value="C:cytosol"/>
    <property type="evidence" value="ECO:0007669"/>
    <property type="project" value="TreeGrafter"/>
</dbReference>
<dbReference type="PROSITE" id="PS00583">
    <property type="entry name" value="PFKB_KINASES_1"/>
    <property type="match status" value="1"/>
</dbReference>
<evidence type="ECO:0000256" key="3">
    <source>
        <dbReference type="ARBA" id="ARBA00022777"/>
    </source>
</evidence>
<reference evidence="6" key="2">
    <citation type="submission" date="2021-04" db="EMBL/GenBank/DDBJ databases">
        <authorList>
            <person name="Liu J."/>
        </authorList>
    </citation>
    <scope>NUCLEOTIDE SEQUENCE</scope>
    <source>
        <strain evidence="6">BAD-6</strain>
    </source>
</reference>
<sequence>MNHFDVVCIGIVLLDLPLGPIKGDIFSRETTMVDQIQLTTGGDAMNEAVILSRLGSRVALIGQIGRDMQGDIIVKRCEEEKIYHTGLYRDPDFGTRINVVLFQEDGQRSFIKNRSAISGSFRETEINFELMKGARVVSLASIFASKLRDKDIILKILKKAKEFQATTFADMVPITGGETIETIQEALPLLDYFLPNLEEARMLTGFQEPDDIADCLLNYGVKTVIIKLGKEGCFIKNRQSRYLVPGFPAKTIDTTGAGDNFAAGFISAFLEGKSLRDAGLYANGVAAVSTESIGAVSGVKNKEQIEVYLRDNTEKLILR</sequence>
<evidence type="ECO:0000313" key="7">
    <source>
        <dbReference type="Proteomes" id="UP000675664"/>
    </source>
</evidence>
<proteinExistence type="inferred from homology"/>
<dbReference type="InterPro" id="IPR002173">
    <property type="entry name" value="Carboh/pur_kinase_PfkB_CS"/>
</dbReference>
<comment type="similarity">
    <text evidence="1 4">Belongs to the carbohydrate kinase PfkB family.</text>
</comment>
<dbReference type="AlphaFoldDB" id="A0A8J7W1Y6"/>
<evidence type="ECO:0000256" key="1">
    <source>
        <dbReference type="ARBA" id="ARBA00010688"/>
    </source>
</evidence>
<dbReference type="SUPFAM" id="SSF53613">
    <property type="entry name" value="Ribokinase-like"/>
    <property type="match status" value="1"/>
</dbReference>
<dbReference type="Proteomes" id="UP000675664">
    <property type="component" value="Unassembled WGS sequence"/>
</dbReference>
<dbReference type="InterPro" id="IPR011611">
    <property type="entry name" value="PfkB_dom"/>
</dbReference>
<dbReference type="Pfam" id="PF00294">
    <property type="entry name" value="PfkB"/>
    <property type="match status" value="1"/>
</dbReference>
<comment type="caution">
    <text evidence="6">The sequence shown here is derived from an EMBL/GenBank/DDBJ whole genome shotgun (WGS) entry which is preliminary data.</text>
</comment>
<dbReference type="EMBL" id="JAGSND010000003">
    <property type="protein sequence ID" value="MBR0597425.1"/>
    <property type="molecule type" value="Genomic_DNA"/>
</dbReference>
<dbReference type="GO" id="GO:0042840">
    <property type="term" value="P:D-glucuronate catabolic process"/>
    <property type="evidence" value="ECO:0007669"/>
    <property type="project" value="TreeGrafter"/>
</dbReference>
<protein>
    <submittedName>
        <fullName evidence="6">Carbohydrate kinase family protein</fullName>
    </submittedName>
</protein>
<reference evidence="6" key="1">
    <citation type="submission" date="2021-04" db="EMBL/GenBank/DDBJ databases">
        <title>Sinoanaerobacter chloroacetimidivorans sp. nov., an obligate anaerobic bacterium isolated from anaerobic sludge.</title>
        <authorList>
            <person name="Bao Y."/>
        </authorList>
    </citation>
    <scope>NUCLEOTIDE SEQUENCE</scope>
    <source>
        <strain evidence="6">BAD-6</strain>
    </source>
</reference>
<gene>
    <name evidence="6" type="ORF">KCX82_06050</name>
</gene>
<dbReference type="InterPro" id="IPR050306">
    <property type="entry name" value="PfkB_Carbo_kinase"/>
</dbReference>
<name>A0A8J7W1Y6_9FIRM</name>
<dbReference type="Gene3D" id="3.40.1190.20">
    <property type="match status" value="1"/>
</dbReference>
<keyword evidence="3 4" id="KW-0418">Kinase</keyword>
<dbReference type="InterPro" id="IPR002139">
    <property type="entry name" value="Ribo/fructo_kinase"/>
</dbReference>
<dbReference type="GO" id="GO:0019698">
    <property type="term" value="P:D-galacturonate catabolic process"/>
    <property type="evidence" value="ECO:0007669"/>
    <property type="project" value="TreeGrafter"/>
</dbReference>
<dbReference type="PROSITE" id="PS00584">
    <property type="entry name" value="PFKB_KINASES_2"/>
    <property type="match status" value="1"/>
</dbReference>
<dbReference type="GO" id="GO:0008673">
    <property type="term" value="F:2-dehydro-3-deoxygluconokinase activity"/>
    <property type="evidence" value="ECO:0007669"/>
    <property type="project" value="TreeGrafter"/>
</dbReference>
<dbReference type="GO" id="GO:0006974">
    <property type="term" value="P:DNA damage response"/>
    <property type="evidence" value="ECO:0007669"/>
    <property type="project" value="TreeGrafter"/>
</dbReference>
<evidence type="ECO:0000313" key="6">
    <source>
        <dbReference type="EMBL" id="MBR0597425.1"/>
    </source>
</evidence>
<dbReference type="PRINTS" id="PR00990">
    <property type="entry name" value="RIBOKINASE"/>
</dbReference>
<feature type="domain" description="Carbohydrate kinase PfkB" evidence="5">
    <location>
        <begin position="5"/>
        <end position="298"/>
    </location>
</feature>
<organism evidence="6 7">
    <name type="scientific">Sinanaerobacter chloroacetimidivorans</name>
    <dbReference type="NCBI Taxonomy" id="2818044"/>
    <lineage>
        <taxon>Bacteria</taxon>
        <taxon>Bacillati</taxon>
        <taxon>Bacillota</taxon>
        <taxon>Clostridia</taxon>
        <taxon>Peptostreptococcales</taxon>
        <taxon>Anaerovoracaceae</taxon>
        <taxon>Sinanaerobacter</taxon>
    </lineage>
</organism>
<dbReference type="GO" id="GO:0006000">
    <property type="term" value="P:fructose metabolic process"/>
    <property type="evidence" value="ECO:0007669"/>
    <property type="project" value="UniProtKB-ARBA"/>
</dbReference>
<accession>A0A8J7W1Y6</accession>
<evidence type="ECO:0000256" key="4">
    <source>
        <dbReference type="RuleBase" id="RU003704"/>
    </source>
</evidence>
<keyword evidence="2 4" id="KW-0808">Transferase</keyword>